<keyword evidence="1" id="KW-1133">Transmembrane helix</keyword>
<feature type="transmembrane region" description="Helical" evidence="1">
    <location>
        <begin position="90"/>
        <end position="111"/>
    </location>
</feature>
<evidence type="ECO:0000256" key="1">
    <source>
        <dbReference type="SAM" id="Phobius"/>
    </source>
</evidence>
<keyword evidence="1" id="KW-0472">Membrane</keyword>
<dbReference type="AlphaFoldDB" id="A0A7S2UI64"/>
<proteinExistence type="predicted"/>
<dbReference type="EMBL" id="HBHQ01018854">
    <property type="protein sequence ID" value="CAD9820820.1"/>
    <property type="molecule type" value="Transcribed_RNA"/>
</dbReference>
<keyword evidence="1" id="KW-0812">Transmembrane</keyword>
<accession>A0A7S2UI64</accession>
<protein>
    <submittedName>
        <fullName evidence="2">Uncharacterized protein</fullName>
    </submittedName>
</protein>
<gene>
    <name evidence="2" type="ORF">ASEP1449_LOCUS12653</name>
</gene>
<name>A0A7S2UI64_9STRA</name>
<organism evidence="2">
    <name type="scientific">Attheya septentrionalis</name>
    <dbReference type="NCBI Taxonomy" id="420275"/>
    <lineage>
        <taxon>Eukaryota</taxon>
        <taxon>Sar</taxon>
        <taxon>Stramenopiles</taxon>
        <taxon>Ochrophyta</taxon>
        <taxon>Bacillariophyta</taxon>
        <taxon>Coscinodiscophyceae</taxon>
        <taxon>Chaetocerotophycidae</taxon>
        <taxon>Chaetocerotales</taxon>
        <taxon>Attheyaceae</taxon>
        <taxon>Attheya</taxon>
    </lineage>
</organism>
<reference evidence="2" key="1">
    <citation type="submission" date="2021-01" db="EMBL/GenBank/DDBJ databases">
        <authorList>
            <person name="Corre E."/>
            <person name="Pelletier E."/>
            <person name="Niang G."/>
            <person name="Scheremetjew M."/>
            <person name="Finn R."/>
            <person name="Kale V."/>
            <person name="Holt S."/>
            <person name="Cochrane G."/>
            <person name="Meng A."/>
            <person name="Brown T."/>
            <person name="Cohen L."/>
        </authorList>
    </citation>
    <scope>NUCLEOTIDE SEQUENCE</scope>
    <source>
        <strain evidence="2">CCMP2084</strain>
    </source>
</reference>
<sequence length="182" mass="20164">MGNLMSYWNPAGRLACAATLLFPSAAVFSLYYVSRNSLDTMVQVTKAQRIALIVHALYFVYCVFVFEVLIDQGPMTDTGTVPEKPDNLFWQMTCLSGEVFFVAATALGLMATQSAVPRWSLLVPMAQVAYNLKNSLIWCLFYKTFSPVGKPIELMKTDAVTILGLTAVYLHHFFTAPGVKSQ</sequence>
<feature type="transmembrane region" description="Helical" evidence="1">
    <location>
        <begin position="12"/>
        <end position="32"/>
    </location>
</feature>
<feature type="transmembrane region" description="Helical" evidence="1">
    <location>
        <begin position="52"/>
        <end position="70"/>
    </location>
</feature>
<evidence type="ECO:0000313" key="2">
    <source>
        <dbReference type="EMBL" id="CAD9820820.1"/>
    </source>
</evidence>